<keyword evidence="3 8" id="KW-0812">Transmembrane</keyword>
<feature type="transmembrane region" description="Helical" evidence="9">
    <location>
        <begin position="9"/>
        <end position="30"/>
    </location>
</feature>
<keyword evidence="6 8" id="KW-0472">Membrane</keyword>
<keyword evidence="4 8" id="KW-0611">Plant defense</keyword>
<evidence type="ECO:0000256" key="1">
    <source>
        <dbReference type="ARBA" id="ARBA00004141"/>
    </source>
</evidence>
<dbReference type="Pfam" id="PF03094">
    <property type="entry name" value="Mlo"/>
    <property type="match status" value="1"/>
</dbReference>
<comment type="similarity">
    <text evidence="2 8">Belongs to the MLO family.</text>
</comment>
<feature type="transmembrane region" description="Helical" evidence="9">
    <location>
        <begin position="125"/>
        <end position="142"/>
    </location>
</feature>
<evidence type="ECO:0000256" key="7">
    <source>
        <dbReference type="ARBA" id="ARBA00023265"/>
    </source>
</evidence>
<feature type="transmembrane region" description="Helical" evidence="9">
    <location>
        <begin position="421"/>
        <end position="444"/>
    </location>
</feature>
<dbReference type="Proteomes" id="UP000316621">
    <property type="component" value="Chromosome 11"/>
</dbReference>
<keyword evidence="5 8" id="KW-1133">Transmembrane helix</keyword>
<dbReference type="STRING" id="3469.A0A4Y7LJ92"/>
<accession>A0A4Y7LJ92</accession>
<name>A0A4Y7LJ92_PAPSO</name>
<evidence type="ECO:0000256" key="2">
    <source>
        <dbReference type="ARBA" id="ARBA00006574"/>
    </source>
</evidence>
<dbReference type="GO" id="GO:0005516">
    <property type="term" value="F:calmodulin binding"/>
    <property type="evidence" value="ECO:0007669"/>
    <property type="project" value="UniProtKB-KW"/>
</dbReference>
<comment type="function">
    <text evidence="8">May be involved in modulation of pathogen defense and leaf cell death.</text>
</comment>
<feature type="transmembrane region" description="Helical" evidence="9">
    <location>
        <begin position="365"/>
        <end position="383"/>
    </location>
</feature>
<dbReference type="EMBL" id="CM010725">
    <property type="protein sequence ID" value="RZC84772.1"/>
    <property type="molecule type" value="Genomic_DNA"/>
</dbReference>
<comment type="subcellular location">
    <subcellularLocation>
        <location evidence="1 8">Membrane</location>
        <topology evidence="1 8">Multi-pass membrane protein</topology>
    </subcellularLocation>
</comment>
<evidence type="ECO:0000313" key="10">
    <source>
        <dbReference type="EMBL" id="RZC84772.1"/>
    </source>
</evidence>
<dbReference type="OrthoDB" id="1388414at2759"/>
<evidence type="ECO:0000256" key="8">
    <source>
        <dbReference type="RuleBase" id="RU280816"/>
    </source>
</evidence>
<dbReference type="PANTHER" id="PTHR31942">
    <property type="entry name" value="MLO-LIKE PROTEIN 1"/>
    <property type="match status" value="1"/>
</dbReference>
<evidence type="ECO:0000256" key="4">
    <source>
        <dbReference type="ARBA" id="ARBA00022821"/>
    </source>
</evidence>
<feature type="transmembrane region" description="Helical" evidence="9">
    <location>
        <begin position="340"/>
        <end position="359"/>
    </location>
</feature>
<dbReference type="InterPro" id="IPR004326">
    <property type="entry name" value="Mlo"/>
</dbReference>
<organism evidence="10 11">
    <name type="scientific">Papaver somniferum</name>
    <name type="common">Opium poppy</name>
    <dbReference type="NCBI Taxonomy" id="3469"/>
    <lineage>
        <taxon>Eukaryota</taxon>
        <taxon>Viridiplantae</taxon>
        <taxon>Streptophyta</taxon>
        <taxon>Embryophyta</taxon>
        <taxon>Tracheophyta</taxon>
        <taxon>Spermatophyta</taxon>
        <taxon>Magnoliopsida</taxon>
        <taxon>Ranunculales</taxon>
        <taxon>Papaveraceae</taxon>
        <taxon>Papaveroideae</taxon>
        <taxon>Papaver</taxon>
    </lineage>
</organism>
<evidence type="ECO:0000256" key="6">
    <source>
        <dbReference type="ARBA" id="ARBA00023136"/>
    </source>
</evidence>
<dbReference type="GO" id="GO:0016020">
    <property type="term" value="C:membrane"/>
    <property type="evidence" value="ECO:0007669"/>
    <property type="project" value="UniProtKB-SubCell"/>
</dbReference>
<dbReference type="GO" id="GO:0006952">
    <property type="term" value="P:defense response"/>
    <property type="evidence" value="ECO:0007669"/>
    <property type="project" value="UniProtKB-KW"/>
</dbReference>
<feature type="transmembrane region" description="Helical" evidence="9">
    <location>
        <begin position="79"/>
        <end position="99"/>
    </location>
</feature>
<feature type="transmembrane region" description="Helical" evidence="9">
    <location>
        <begin position="464"/>
        <end position="485"/>
    </location>
</feature>
<gene>
    <name evidence="8" type="primary">MLO</name>
    <name evidence="10" type="ORF">C5167_047558</name>
</gene>
<reference evidence="10 11" key="1">
    <citation type="journal article" date="2018" name="Science">
        <title>The opium poppy genome and morphinan production.</title>
        <authorList>
            <person name="Guo L."/>
            <person name="Winzer T."/>
            <person name="Yang X."/>
            <person name="Li Y."/>
            <person name="Ning Z."/>
            <person name="He Z."/>
            <person name="Teodor R."/>
            <person name="Lu Y."/>
            <person name="Bowser T.A."/>
            <person name="Graham I.A."/>
            <person name="Ye K."/>
        </authorList>
    </citation>
    <scope>NUCLEOTIDE SEQUENCE [LARGE SCALE GENOMIC DNA]</scope>
    <source>
        <strain evidence="11">cv. HN1</strain>
        <tissue evidence="10">Leaves</tissue>
    </source>
</reference>
<evidence type="ECO:0000256" key="9">
    <source>
        <dbReference type="SAM" id="Phobius"/>
    </source>
</evidence>
<sequence>MFGILYTSFFFMFLLFGIFLSFLVIPFHFFTSSLLQFIPHPWTISLLIYKSVSKCVGQITGRMVTSPTTEASLEFTPTWVVALVCLIIVFISLVVERLLHHIGKCLKRKDQDALFEALQKLKEELMLLGFISLLLTVSQGPISEICIPKSFSNHMLPCKKKESAPNLLGHYREAVSPSTVWNGRRLLATGGGAAAEHCSKHDKVPLLSLEALHQLHIFIFVLAVVHVLFCATTMFLGGLKIQQWKQWEDSIREVKGSPAVKKEHVHRHILYFRQRANGFWRKSVVISWIMSFFKQFLGSVTKSDYVAMRQGFIMCHCPSNPDYNFHKYMLRTLEYDFKKVVGISWYLWLFLVFFLLVNVEGWHTYFWMSFLPLILLLVVGAKLEHIITQLAEDISSNKPIDNAAVIVKPSDKHFWFGRPGIVFYLIHFILFQNAFEIAFFFWIWTTYGFNSCILERLGYVIPRLIIGVIVQVLCSYSTLPLYAIVTQMGSRFKEGIFEDHVKASLQSWHEGTMRGRRSSIKNRSTIEMQRMDSEAFQCADSTECTSATLEGIITQITEVPDRNHNQLSE</sequence>
<keyword evidence="11" id="KW-1185">Reference proteome</keyword>
<dbReference type="OMA" id="VSEMCIP"/>
<evidence type="ECO:0000256" key="5">
    <source>
        <dbReference type="ARBA" id="ARBA00022989"/>
    </source>
</evidence>
<comment type="domain">
    <text evidence="8">The C-terminus contains a calmodulin-binding domain, which binds calmodulin in a calcium-dependent fashion.</text>
</comment>
<dbReference type="AlphaFoldDB" id="A0A4Y7LJ92"/>
<protein>
    <recommendedName>
        <fullName evidence="8">MLO-like protein</fullName>
    </recommendedName>
</protein>
<keyword evidence="8" id="KW-0112">Calmodulin-binding</keyword>
<keyword evidence="7 8" id="KW-0568">Pathogenesis-related protein</keyword>
<dbReference type="Gramene" id="RZC84772">
    <property type="protein sequence ID" value="RZC84772"/>
    <property type="gene ID" value="C5167_047558"/>
</dbReference>
<evidence type="ECO:0000256" key="3">
    <source>
        <dbReference type="ARBA" id="ARBA00022692"/>
    </source>
</evidence>
<feature type="transmembrane region" description="Helical" evidence="9">
    <location>
        <begin position="215"/>
        <end position="236"/>
    </location>
</feature>
<evidence type="ECO:0000313" key="11">
    <source>
        <dbReference type="Proteomes" id="UP000316621"/>
    </source>
</evidence>
<proteinExistence type="inferred from homology"/>
<dbReference type="PANTHER" id="PTHR31942:SF54">
    <property type="entry name" value="MLO-LIKE PROTEIN 13"/>
    <property type="match status" value="1"/>
</dbReference>